<organism evidence="1 2">
    <name type="scientific">Liparis tanakae</name>
    <name type="common">Tanaka's snailfish</name>
    <dbReference type="NCBI Taxonomy" id="230148"/>
    <lineage>
        <taxon>Eukaryota</taxon>
        <taxon>Metazoa</taxon>
        <taxon>Chordata</taxon>
        <taxon>Craniata</taxon>
        <taxon>Vertebrata</taxon>
        <taxon>Euteleostomi</taxon>
        <taxon>Actinopterygii</taxon>
        <taxon>Neopterygii</taxon>
        <taxon>Teleostei</taxon>
        <taxon>Neoteleostei</taxon>
        <taxon>Acanthomorphata</taxon>
        <taxon>Eupercaria</taxon>
        <taxon>Perciformes</taxon>
        <taxon>Cottioidei</taxon>
        <taxon>Cottales</taxon>
        <taxon>Liparidae</taxon>
        <taxon>Liparis</taxon>
    </lineage>
</organism>
<evidence type="ECO:0000313" key="1">
    <source>
        <dbReference type="EMBL" id="TNN62039.1"/>
    </source>
</evidence>
<keyword evidence="2" id="KW-1185">Reference proteome</keyword>
<sequence>MGSRGVSTESPPPPPLHRRLLILRSNVPFSSTSRPGLWKNLAKQRGSGVKVGWGPTTTLPFNAILVLCHN</sequence>
<name>A0A4Z2H897_9TELE</name>
<gene>
    <name evidence="1" type="ORF">EYF80_027777</name>
</gene>
<comment type="caution">
    <text evidence="1">The sequence shown here is derived from an EMBL/GenBank/DDBJ whole genome shotgun (WGS) entry which is preliminary data.</text>
</comment>
<accession>A0A4Z2H897</accession>
<evidence type="ECO:0000313" key="2">
    <source>
        <dbReference type="Proteomes" id="UP000314294"/>
    </source>
</evidence>
<dbReference type="EMBL" id="SRLO01000303">
    <property type="protein sequence ID" value="TNN62039.1"/>
    <property type="molecule type" value="Genomic_DNA"/>
</dbReference>
<dbReference type="AlphaFoldDB" id="A0A4Z2H897"/>
<dbReference type="Proteomes" id="UP000314294">
    <property type="component" value="Unassembled WGS sequence"/>
</dbReference>
<proteinExistence type="predicted"/>
<protein>
    <submittedName>
        <fullName evidence="1">Uncharacterized protein</fullName>
    </submittedName>
</protein>
<reference evidence="1 2" key="1">
    <citation type="submission" date="2019-03" db="EMBL/GenBank/DDBJ databases">
        <title>First draft genome of Liparis tanakae, snailfish: a comprehensive survey of snailfish specific genes.</title>
        <authorList>
            <person name="Kim W."/>
            <person name="Song I."/>
            <person name="Jeong J.-H."/>
            <person name="Kim D."/>
            <person name="Kim S."/>
            <person name="Ryu S."/>
            <person name="Song J.Y."/>
            <person name="Lee S.K."/>
        </authorList>
    </citation>
    <scope>NUCLEOTIDE SEQUENCE [LARGE SCALE GENOMIC DNA]</scope>
    <source>
        <tissue evidence="1">Muscle</tissue>
    </source>
</reference>